<evidence type="ECO:0000313" key="3">
    <source>
        <dbReference type="Proteomes" id="UP000314294"/>
    </source>
</evidence>
<gene>
    <name evidence="2" type="ORF">EYF80_021804</name>
</gene>
<evidence type="ECO:0000256" key="1">
    <source>
        <dbReference type="SAM" id="MobiDB-lite"/>
    </source>
</evidence>
<evidence type="ECO:0000313" key="2">
    <source>
        <dbReference type="EMBL" id="TNN68012.1"/>
    </source>
</evidence>
<comment type="caution">
    <text evidence="2">The sequence shown here is derived from an EMBL/GenBank/DDBJ whole genome shotgun (WGS) entry which is preliminary data.</text>
</comment>
<reference evidence="2 3" key="1">
    <citation type="submission" date="2019-03" db="EMBL/GenBank/DDBJ databases">
        <title>First draft genome of Liparis tanakae, snailfish: a comprehensive survey of snailfish specific genes.</title>
        <authorList>
            <person name="Kim W."/>
            <person name="Song I."/>
            <person name="Jeong J.-H."/>
            <person name="Kim D."/>
            <person name="Kim S."/>
            <person name="Ryu S."/>
            <person name="Song J.Y."/>
            <person name="Lee S.K."/>
        </authorList>
    </citation>
    <scope>NUCLEOTIDE SEQUENCE [LARGE SCALE GENOMIC DNA]</scope>
    <source>
        <tissue evidence="2">Muscle</tissue>
    </source>
</reference>
<accession>A0A4Z2HT41</accession>
<dbReference type="Proteomes" id="UP000314294">
    <property type="component" value="Unassembled WGS sequence"/>
</dbReference>
<feature type="region of interest" description="Disordered" evidence="1">
    <location>
        <begin position="56"/>
        <end position="75"/>
    </location>
</feature>
<proteinExistence type="predicted"/>
<sequence>MPFERGQAAVVKIHSDVSQGRVEQWDSTNDLGLCGVLAPPSHVSVKELILNLIRDPSGPSQRLDQSEDVGKGGAAASVMKARRSFPEATSVTQHPSQLPSAAAAETVMSTENRLKTSLGRELKSDGIRITGQRRHDSTVLTACSRVSTVNLGIPLSRSSSALRSTRAYTSRKRLSMHAAR</sequence>
<protein>
    <submittedName>
        <fullName evidence="2">Uncharacterized protein</fullName>
    </submittedName>
</protein>
<dbReference type="EMBL" id="SRLO01000196">
    <property type="protein sequence ID" value="TNN68012.1"/>
    <property type="molecule type" value="Genomic_DNA"/>
</dbReference>
<organism evidence="2 3">
    <name type="scientific">Liparis tanakae</name>
    <name type="common">Tanaka's snailfish</name>
    <dbReference type="NCBI Taxonomy" id="230148"/>
    <lineage>
        <taxon>Eukaryota</taxon>
        <taxon>Metazoa</taxon>
        <taxon>Chordata</taxon>
        <taxon>Craniata</taxon>
        <taxon>Vertebrata</taxon>
        <taxon>Euteleostomi</taxon>
        <taxon>Actinopterygii</taxon>
        <taxon>Neopterygii</taxon>
        <taxon>Teleostei</taxon>
        <taxon>Neoteleostei</taxon>
        <taxon>Acanthomorphata</taxon>
        <taxon>Eupercaria</taxon>
        <taxon>Perciformes</taxon>
        <taxon>Cottioidei</taxon>
        <taxon>Cottales</taxon>
        <taxon>Liparidae</taxon>
        <taxon>Liparis</taxon>
    </lineage>
</organism>
<keyword evidence="3" id="KW-1185">Reference proteome</keyword>
<name>A0A4Z2HT41_9TELE</name>
<dbReference type="AlphaFoldDB" id="A0A4Z2HT41"/>